<dbReference type="PANTHER" id="PTHR34406">
    <property type="entry name" value="PROTEIN YCEI"/>
    <property type="match status" value="1"/>
</dbReference>
<keyword evidence="4" id="KW-1185">Reference proteome</keyword>
<evidence type="ECO:0000256" key="1">
    <source>
        <dbReference type="SAM" id="SignalP"/>
    </source>
</evidence>
<dbReference type="Proteomes" id="UP000655523">
    <property type="component" value="Unassembled WGS sequence"/>
</dbReference>
<dbReference type="SMART" id="SM00867">
    <property type="entry name" value="YceI"/>
    <property type="match status" value="1"/>
</dbReference>
<evidence type="ECO:0000313" key="3">
    <source>
        <dbReference type="EMBL" id="NPT55854.1"/>
    </source>
</evidence>
<sequence>MKKQLLLAAGALTAAMSFNAMAAETYQLDPMHTYPSFETDHFGGLSIWRGKFTKSSGTVVLDRAAKTGTVDVTINMSSADIGNDKLDSELATDKFFDAAKYPTATYKGTQIRFDGDKPVEVIGALTMHGVTKPVNLKIESFKCIMNPMLKREVCGTEATATFNRDDFGVDFGKTYGFKMLTTLNIQAEGIKQ</sequence>
<proteinExistence type="predicted"/>
<evidence type="ECO:0000313" key="4">
    <source>
        <dbReference type="Proteomes" id="UP000655523"/>
    </source>
</evidence>
<evidence type="ECO:0000259" key="2">
    <source>
        <dbReference type="SMART" id="SM00867"/>
    </source>
</evidence>
<feature type="signal peptide" evidence="1">
    <location>
        <begin position="1"/>
        <end position="22"/>
    </location>
</feature>
<dbReference type="Pfam" id="PF04264">
    <property type="entry name" value="YceI"/>
    <property type="match status" value="1"/>
</dbReference>
<dbReference type="Gene3D" id="2.40.128.110">
    <property type="entry name" value="Lipid/polyisoprenoid-binding, YceI-like"/>
    <property type="match status" value="1"/>
</dbReference>
<gene>
    <name evidence="3" type="ORF">GNZ13_14940</name>
</gene>
<dbReference type="SUPFAM" id="SSF101874">
    <property type="entry name" value="YceI-like"/>
    <property type="match status" value="1"/>
</dbReference>
<dbReference type="InterPro" id="IPR007372">
    <property type="entry name" value="Lipid/polyisoprenoid-bd_YceI"/>
</dbReference>
<protein>
    <submittedName>
        <fullName evidence="3">Polyisoprenoid-binding protein</fullName>
    </submittedName>
</protein>
<reference evidence="3 4" key="1">
    <citation type="submission" date="2019-11" db="EMBL/GenBank/DDBJ databases">
        <title>Metabolism of dissolved organic matter in forest soils.</title>
        <authorList>
            <person name="Cyle K.T."/>
            <person name="Wilhelm R.C."/>
            <person name="Martinez C.E."/>
        </authorList>
    </citation>
    <scope>NUCLEOTIDE SEQUENCE [LARGE SCALE GENOMIC DNA]</scope>
    <source>
        <strain evidence="3 4">5N</strain>
    </source>
</reference>
<dbReference type="RefSeq" id="WP_172165561.1">
    <property type="nucleotide sequence ID" value="NZ_WOEZ01000074.1"/>
</dbReference>
<dbReference type="AlphaFoldDB" id="A0A972NNK6"/>
<organism evidence="3 4">
    <name type="scientific">Paraburkholderia elongata</name>
    <dbReference type="NCBI Taxonomy" id="2675747"/>
    <lineage>
        <taxon>Bacteria</taxon>
        <taxon>Pseudomonadati</taxon>
        <taxon>Pseudomonadota</taxon>
        <taxon>Betaproteobacteria</taxon>
        <taxon>Burkholderiales</taxon>
        <taxon>Burkholderiaceae</taxon>
        <taxon>Paraburkholderia</taxon>
    </lineage>
</organism>
<feature type="chain" id="PRO_5037686478" evidence="1">
    <location>
        <begin position="23"/>
        <end position="192"/>
    </location>
</feature>
<comment type="caution">
    <text evidence="3">The sequence shown here is derived from an EMBL/GenBank/DDBJ whole genome shotgun (WGS) entry which is preliminary data.</text>
</comment>
<dbReference type="InterPro" id="IPR036761">
    <property type="entry name" value="TTHA0802/YceI-like_sf"/>
</dbReference>
<keyword evidence="1" id="KW-0732">Signal</keyword>
<dbReference type="PANTHER" id="PTHR34406:SF2">
    <property type="entry name" value="PERIPLASMIC PROTEIN"/>
    <property type="match status" value="1"/>
</dbReference>
<dbReference type="EMBL" id="WOEZ01000074">
    <property type="protein sequence ID" value="NPT55854.1"/>
    <property type="molecule type" value="Genomic_DNA"/>
</dbReference>
<accession>A0A972NNK6</accession>
<feature type="domain" description="Lipid/polyisoprenoid-binding YceI-like" evidence="2">
    <location>
        <begin position="25"/>
        <end position="190"/>
    </location>
</feature>
<name>A0A972NNK6_9BURK</name>